<dbReference type="STRING" id="1802223.A2358_00880"/>
<evidence type="ECO:0008006" key="5">
    <source>
        <dbReference type="Google" id="ProtNLM"/>
    </source>
</evidence>
<dbReference type="PANTHER" id="PTHR22916">
    <property type="entry name" value="GLYCOSYLTRANSFERASE"/>
    <property type="match status" value="1"/>
</dbReference>
<organism evidence="3 4">
    <name type="scientific">Candidatus Staskawiczbacteria bacterium RIFOXYB1_FULL_37_44</name>
    <dbReference type="NCBI Taxonomy" id="1802223"/>
    <lineage>
        <taxon>Bacteria</taxon>
        <taxon>Candidatus Staskawicziibacteriota</taxon>
    </lineage>
</organism>
<dbReference type="PANTHER" id="PTHR22916:SF65">
    <property type="entry name" value="SLR1065 PROTEIN"/>
    <property type="match status" value="1"/>
</dbReference>
<dbReference type="Proteomes" id="UP000178650">
    <property type="component" value="Unassembled WGS sequence"/>
</dbReference>
<dbReference type="CDD" id="cd06433">
    <property type="entry name" value="GT_2_WfgS_like"/>
    <property type="match status" value="1"/>
</dbReference>
<evidence type="ECO:0000259" key="1">
    <source>
        <dbReference type="Pfam" id="PF00535"/>
    </source>
</evidence>
<evidence type="ECO:0000313" key="3">
    <source>
        <dbReference type="EMBL" id="OGZ78305.1"/>
    </source>
</evidence>
<feature type="domain" description="Nucleotide-diphospho-sugar transferase" evidence="2">
    <location>
        <begin position="415"/>
        <end position="585"/>
    </location>
</feature>
<comment type="caution">
    <text evidence="3">The sequence shown here is derived from an EMBL/GenBank/DDBJ whole genome shotgun (WGS) entry which is preliminary data.</text>
</comment>
<reference evidence="3 4" key="1">
    <citation type="journal article" date="2016" name="Nat. Commun.">
        <title>Thousands of microbial genomes shed light on interconnected biogeochemical processes in an aquifer system.</title>
        <authorList>
            <person name="Anantharaman K."/>
            <person name="Brown C.T."/>
            <person name="Hug L.A."/>
            <person name="Sharon I."/>
            <person name="Castelle C.J."/>
            <person name="Probst A.J."/>
            <person name="Thomas B.C."/>
            <person name="Singh A."/>
            <person name="Wilkins M.J."/>
            <person name="Karaoz U."/>
            <person name="Brodie E.L."/>
            <person name="Williams K.H."/>
            <person name="Hubbard S.S."/>
            <person name="Banfield J.F."/>
        </authorList>
    </citation>
    <scope>NUCLEOTIDE SEQUENCE [LARGE SCALE GENOMIC DNA]</scope>
</reference>
<gene>
    <name evidence="3" type="ORF">A2358_00880</name>
</gene>
<feature type="domain" description="Glycosyltransferase 2-like" evidence="1">
    <location>
        <begin position="602"/>
        <end position="708"/>
    </location>
</feature>
<dbReference type="InterPro" id="IPR001173">
    <property type="entry name" value="Glyco_trans_2-like"/>
</dbReference>
<proteinExistence type="predicted"/>
<dbReference type="Pfam" id="PF00535">
    <property type="entry name" value="Glycos_transf_2"/>
    <property type="match status" value="1"/>
</dbReference>
<dbReference type="EMBL" id="MHPJ01000024">
    <property type="protein sequence ID" value="OGZ78305.1"/>
    <property type="molecule type" value="Genomic_DNA"/>
</dbReference>
<dbReference type="SUPFAM" id="SSF53448">
    <property type="entry name" value="Nucleotide-diphospho-sugar transferases"/>
    <property type="match status" value="2"/>
</dbReference>
<dbReference type="Pfam" id="PF03407">
    <property type="entry name" value="Nucleotid_trans"/>
    <property type="match status" value="1"/>
</dbReference>
<evidence type="ECO:0000313" key="4">
    <source>
        <dbReference type="Proteomes" id="UP000178650"/>
    </source>
</evidence>
<dbReference type="InterPro" id="IPR005069">
    <property type="entry name" value="Nucl-diP-sugar_transferase"/>
</dbReference>
<dbReference type="AlphaFoldDB" id="A0A1G2IU47"/>
<sequence>MSGKRPLFSYQKIFMDELRGKLNLIRQELENFAKEKEKEKNCELFGQRKPPIFEEILPGAFWGITVFFNPTGYKNKIENYRRFRESSKKQGLNLLCVELAFGGKNFEVSKEDADILVQLRGGDILWQKERLLNIGLERLPKDCDKIAWLDCDIIFENDNWLKETSQLLKKYVIIQPFSFCVRLPESGFIKDFSSLPFGNKENQKSCGSAYVISNPEIRKKIPEYLEYGHPGFAWAARKKVFDELNFYDKNILGFSDNMMVYAFYGIETKKNWISCSAALEKDLRKWVWSARRMVKGSVFFVQGNIFHLWHGNHADRRYGRIDNLIKEYDFDPDKDIKLNENKVWVWATDKKELHKKIKDYFFDRMEEGERPKKIKLYSYCTPSHEGLKNNWFLPSIKDNYELIIKDFSQNCPSARFLENGWEKIIDRKIDMLIGAIKENWNDIFIFSDVDVQFFGETEKTLLEELGDRDILFQKNRSNPLETESICTGFFILRANSRTLQLWEEVRKIREQNPEFIGCQAALNYVIKNEKELQWGFLSECFWSPGVDYGKKNWLWEPGMNFEIPKNILLHHANWTRGVENKIKQLEYVKNIKESQKPKISLSVITPVYNRAEFIKKCIENVISQNCERAEHIIIDGGSTDGTAKIIKSYALQYPHIKWISEKDSGQSDAMNKGIRMARGGIISFLNSDDFYEPNVFGRVLDIFEGLPEPSFVYGNCNIWQKIGNKEPFLKEKWAPSKALRYEDMIIHFGGQVFPPNPSGYFYHKSLHEKAGYYNEKLHYALDVDFVYRAFSMAKVKYINEDLGNFYLAENTKTFQNCFCGKRIWGEYEDNYYNNLPRMSLKNMPFLKSLNIILKIKIKNAINATNTILGQFFY</sequence>
<protein>
    <recommendedName>
        <fullName evidence="5">Glycosyltransferase 2-like domain-containing protein</fullName>
    </recommendedName>
</protein>
<dbReference type="InterPro" id="IPR029044">
    <property type="entry name" value="Nucleotide-diphossugar_trans"/>
</dbReference>
<name>A0A1G2IU47_9BACT</name>
<evidence type="ECO:0000259" key="2">
    <source>
        <dbReference type="Pfam" id="PF03407"/>
    </source>
</evidence>
<accession>A0A1G2IU47</accession>
<dbReference type="Gene3D" id="3.90.550.10">
    <property type="entry name" value="Spore Coat Polysaccharide Biosynthesis Protein SpsA, Chain A"/>
    <property type="match status" value="1"/>
</dbReference>